<comment type="caution">
    <text evidence="1">The sequence shown here is derived from an EMBL/GenBank/DDBJ whole genome shotgun (WGS) entry which is preliminary data.</text>
</comment>
<evidence type="ECO:0008006" key="3">
    <source>
        <dbReference type="Google" id="ProtNLM"/>
    </source>
</evidence>
<dbReference type="Proteomes" id="UP001259832">
    <property type="component" value="Unassembled WGS sequence"/>
</dbReference>
<dbReference type="Pfam" id="PF13637">
    <property type="entry name" value="Ank_4"/>
    <property type="match status" value="1"/>
</dbReference>
<dbReference type="Gene3D" id="1.25.40.20">
    <property type="entry name" value="Ankyrin repeat-containing domain"/>
    <property type="match status" value="1"/>
</dbReference>
<protein>
    <recommendedName>
        <fullName evidence="3">Ankyrin repeat-containing domain</fullName>
    </recommendedName>
</protein>
<dbReference type="EMBL" id="JASMQC010000006">
    <property type="protein sequence ID" value="KAK1944268.1"/>
    <property type="molecule type" value="Genomic_DNA"/>
</dbReference>
<name>A0AAD9GUB4_9STRA</name>
<evidence type="ECO:0000313" key="1">
    <source>
        <dbReference type="EMBL" id="KAK1944268.1"/>
    </source>
</evidence>
<dbReference type="InterPro" id="IPR052050">
    <property type="entry name" value="SecEffector_AnkRepeat"/>
</dbReference>
<gene>
    <name evidence="1" type="ORF">P3T76_004180</name>
</gene>
<organism evidence="1 2">
    <name type="scientific">Phytophthora citrophthora</name>
    <dbReference type="NCBI Taxonomy" id="4793"/>
    <lineage>
        <taxon>Eukaryota</taxon>
        <taxon>Sar</taxon>
        <taxon>Stramenopiles</taxon>
        <taxon>Oomycota</taxon>
        <taxon>Peronosporomycetes</taxon>
        <taxon>Peronosporales</taxon>
        <taxon>Peronosporaceae</taxon>
        <taxon>Phytophthora</taxon>
    </lineage>
</organism>
<evidence type="ECO:0000313" key="2">
    <source>
        <dbReference type="Proteomes" id="UP001259832"/>
    </source>
</evidence>
<proteinExistence type="predicted"/>
<sequence>MNSTARNGHLDVVKWLHANRSEGCTTEAMGKAAQNNHLAVLKWLDQNRTERFTDKAIRGAVRVGNLEVLEWLYSRQPELCRITAVNCANDVLAYCSHFGVLWFLHQNCRECCLIETLKEALVATGKRLEFAEWAYVHHRHEFELTVEEQLFDDCDVV</sequence>
<dbReference type="InterPro" id="IPR002110">
    <property type="entry name" value="Ankyrin_rpt"/>
</dbReference>
<dbReference type="InterPro" id="IPR036770">
    <property type="entry name" value="Ankyrin_rpt-contain_sf"/>
</dbReference>
<accession>A0AAD9GUB4</accession>
<reference evidence="1" key="1">
    <citation type="submission" date="2023-08" db="EMBL/GenBank/DDBJ databases">
        <title>Reference Genome Resource for the Citrus Pathogen Phytophthora citrophthora.</title>
        <authorList>
            <person name="Moller H."/>
            <person name="Coetzee B."/>
            <person name="Rose L.J."/>
            <person name="Van Niekerk J.M."/>
        </authorList>
    </citation>
    <scope>NUCLEOTIDE SEQUENCE</scope>
    <source>
        <strain evidence="1">STE-U-9442</strain>
    </source>
</reference>
<dbReference type="PANTHER" id="PTHR46586:SF3">
    <property type="entry name" value="ANKYRIN REPEAT-CONTAINING PROTEIN"/>
    <property type="match status" value="1"/>
</dbReference>
<dbReference type="SUPFAM" id="SSF140860">
    <property type="entry name" value="Pseudo ankyrin repeat-like"/>
    <property type="match status" value="1"/>
</dbReference>
<dbReference type="PANTHER" id="PTHR46586">
    <property type="entry name" value="ANKYRIN REPEAT-CONTAINING PROTEIN"/>
    <property type="match status" value="1"/>
</dbReference>
<keyword evidence="2" id="KW-1185">Reference proteome</keyword>
<dbReference type="AlphaFoldDB" id="A0AAD9GUB4"/>